<evidence type="ECO:0000256" key="1">
    <source>
        <dbReference type="SAM" id="MobiDB-lite"/>
    </source>
</evidence>
<keyword evidence="2" id="KW-1133">Transmembrane helix</keyword>
<reference evidence="3 4" key="1">
    <citation type="journal article" date="2017" name="Syst. Appl. Microbiol.">
        <title>Lebetimonas natsushimae sp. nov., a novel strictly anaerobic, moderately thermophilic chemoautotroph isolated from a deep-sea hydrothermal vent polychaete nest in the Mid-Okinawa Trough.</title>
        <authorList>
            <person name="Nagata R."/>
            <person name="Takaki Y."/>
            <person name="Tame A."/>
            <person name="Nunoura T."/>
            <person name="Muto H."/>
            <person name="Mino S."/>
            <person name="Sawayama S."/>
            <person name="Takai K."/>
            <person name="Nakagawa S."/>
        </authorList>
    </citation>
    <scope>NUCLEOTIDE SEQUENCE [LARGE SCALE GENOMIC DNA]</scope>
    <source>
        <strain evidence="3 4">HS1857</strain>
    </source>
</reference>
<organism evidence="3 4">
    <name type="scientific">Lebetimonas natsushimae</name>
    <dbReference type="NCBI Taxonomy" id="1936991"/>
    <lineage>
        <taxon>Bacteria</taxon>
        <taxon>Pseudomonadati</taxon>
        <taxon>Campylobacterota</taxon>
        <taxon>Epsilonproteobacteria</taxon>
        <taxon>Nautiliales</taxon>
        <taxon>Nautiliaceae</taxon>
        <taxon>Lebetimonas</taxon>
    </lineage>
</organism>
<sequence length="554" mass="60464">MKKIIFLFLIFFNFIFASDVILLEDDRMHYLQSVQGTDFHSVYSVYHTPIYKFEDSDTLYIAKDASDYNFYCVKKNSKHTYVYIYSESGSNHGGYSTGAYYLPTDYIGFCQNKDSYYYDSGANAWYSKDGDNPICPSNQYYDSNQSKCIDKPDCPSGMTFDESSGQCVCPDGTHFNSVQEKCMPDCPSKPQLEKEALQKCGSLSFAKNISCNIDTGEVNIQCMSCAEIMQAQYDLCAQNNLEVVENLSCSETDGALTLSPAFENISTSNCKPADNNTAGTDNNSDDTNNTGDSGNTGSNSGFGDTGGSSDSSGSSNTGGSSSSGGSGDTGGTSSSSGSSNTSGSSDNNSNCPTDLCYRYNHQQVGDNWSQSGNCWIWTNAPSGCPNKVCINDGQCSVSGSSNSNSGSNNIDLTPVTSRLDTVNSKLNNINNILNNIENMKPDDSFDPGNLKDMKTDYSDDMSSFLDKAKNSIKDLVNSFNKVKDLISSPKKITLFTSDSYSCPLVANIYNKVITIDICKFVSPYRPILLLFFTAFFSLSVFMFFLKTFINKGDD</sequence>
<proteinExistence type="predicted"/>
<evidence type="ECO:0000256" key="2">
    <source>
        <dbReference type="SAM" id="Phobius"/>
    </source>
</evidence>
<dbReference type="AlphaFoldDB" id="A0A292YDK3"/>
<gene>
    <name evidence="3" type="ORF">LNAT_P0650</name>
</gene>
<dbReference type="Proteomes" id="UP000217944">
    <property type="component" value="Unassembled WGS sequence"/>
</dbReference>
<keyword evidence="2" id="KW-0472">Membrane</keyword>
<keyword evidence="2" id="KW-0812">Transmembrane</keyword>
<feature type="transmembrane region" description="Helical" evidence="2">
    <location>
        <begin position="527"/>
        <end position="545"/>
    </location>
</feature>
<feature type="compositionally biased region" description="Low complexity" evidence="1">
    <location>
        <begin position="274"/>
        <end position="320"/>
    </location>
</feature>
<feature type="compositionally biased region" description="Low complexity" evidence="1">
    <location>
        <begin position="331"/>
        <end position="347"/>
    </location>
</feature>
<name>A0A292YDK3_9BACT</name>
<protein>
    <submittedName>
        <fullName evidence="3">Uncharacterized protein</fullName>
    </submittedName>
</protein>
<feature type="compositionally biased region" description="Gly residues" evidence="1">
    <location>
        <begin position="321"/>
        <end position="330"/>
    </location>
</feature>
<dbReference type="RefSeq" id="WP_096258496.1">
    <property type="nucleotide sequence ID" value="NZ_BDME01000001.1"/>
</dbReference>
<evidence type="ECO:0000313" key="4">
    <source>
        <dbReference type="Proteomes" id="UP000217944"/>
    </source>
</evidence>
<dbReference type="EMBL" id="BDME01000001">
    <property type="protein sequence ID" value="GAX87355.1"/>
    <property type="molecule type" value="Genomic_DNA"/>
</dbReference>
<keyword evidence="4" id="KW-1185">Reference proteome</keyword>
<evidence type="ECO:0000313" key="3">
    <source>
        <dbReference type="EMBL" id="GAX87355.1"/>
    </source>
</evidence>
<accession>A0A292YDK3</accession>
<feature type="region of interest" description="Disordered" evidence="1">
    <location>
        <begin position="267"/>
        <end position="347"/>
    </location>
</feature>
<comment type="caution">
    <text evidence="3">The sequence shown here is derived from an EMBL/GenBank/DDBJ whole genome shotgun (WGS) entry which is preliminary data.</text>
</comment>